<proteinExistence type="predicted"/>
<dbReference type="EMBL" id="VFPG01000001">
    <property type="protein sequence ID" value="TQM32676.1"/>
    <property type="molecule type" value="Genomic_DNA"/>
</dbReference>
<evidence type="ECO:0008006" key="3">
    <source>
        <dbReference type="Google" id="ProtNLM"/>
    </source>
</evidence>
<accession>A0A543FFZ7</accession>
<dbReference type="Proteomes" id="UP000316331">
    <property type="component" value="Unassembled WGS sequence"/>
</dbReference>
<sequence>MGCVHRSGATNAPATVVYLQRGDLRSWHPITTGLHARLGGGIAQISYHRHEPGPRRTNRGNGPQYRPGPADIDEVVAAAAGSIILVATGPMCALAQSWAAARCRGDAQAVSGIVMLNPQSWTPGALRAGGEVGPQPRSGGTTFAAPEVAVLREIPTWVMAGAAAGATARGYASGLAASLWADYITVPESGTAVEVSHPSRVVDTILTALDVAYRSHRYGSPT</sequence>
<protein>
    <recommendedName>
        <fullName evidence="3">Alpha/beta hydrolase family protein</fullName>
    </recommendedName>
</protein>
<organism evidence="1 2">
    <name type="scientific">Nocardia bhagyanarayanae</name>
    <dbReference type="NCBI Taxonomy" id="1215925"/>
    <lineage>
        <taxon>Bacteria</taxon>
        <taxon>Bacillati</taxon>
        <taxon>Actinomycetota</taxon>
        <taxon>Actinomycetes</taxon>
        <taxon>Mycobacteriales</taxon>
        <taxon>Nocardiaceae</taxon>
        <taxon>Nocardia</taxon>
    </lineage>
</organism>
<reference evidence="1 2" key="1">
    <citation type="submission" date="2019-06" db="EMBL/GenBank/DDBJ databases">
        <title>Sequencing the genomes of 1000 actinobacteria strains.</title>
        <authorList>
            <person name="Klenk H.-P."/>
        </authorList>
    </citation>
    <scope>NUCLEOTIDE SEQUENCE [LARGE SCALE GENOMIC DNA]</scope>
    <source>
        <strain evidence="1 2">DSM 103495</strain>
    </source>
</reference>
<evidence type="ECO:0000313" key="1">
    <source>
        <dbReference type="EMBL" id="TQM32676.1"/>
    </source>
</evidence>
<evidence type="ECO:0000313" key="2">
    <source>
        <dbReference type="Proteomes" id="UP000316331"/>
    </source>
</evidence>
<keyword evidence="2" id="KW-1185">Reference proteome</keyword>
<gene>
    <name evidence="1" type="ORF">FB390_4371</name>
</gene>
<comment type="caution">
    <text evidence="1">The sequence shown here is derived from an EMBL/GenBank/DDBJ whole genome shotgun (WGS) entry which is preliminary data.</text>
</comment>
<name>A0A543FFZ7_9NOCA</name>
<dbReference type="AlphaFoldDB" id="A0A543FFZ7"/>